<evidence type="ECO:0000313" key="3">
    <source>
        <dbReference type="Proteomes" id="UP000234845"/>
    </source>
</evidence>
<keyword evidence="1" id="KW-0812">Transmembrane</keyword>
<evidence type="ECO:0000313" key="2">
    <source>
        <dbReference type="EMBL" id="PLW82962.1"/>
    </source>
</evidence>
<feature type="transmembrane region" description="Helical" evidence="1">
    <location>
        <begin position="41"/>
        <end position="61"/>
    </location>
</feature>
<dbReference type="GO" id="GO:0046677">
    <property type="term" value="P:response to antibiotic"/>
    <property type="evidence" value="ECO:0007669"/>
    <property type="project" value="TreeGrafter"/>
</dbReference>
<keyword evidence="1" id="KW-1133">Transmembrane helix</keyword>
<dbReference type="Pfam" id="PF17113">
    <property type="entry name" value="AmpE"/>
    <property type="match status" value="1"/>
</dbReference>
<protein>
    <recommendedName>
        <fullName evidence="4">Regulatory signaling modulator protein AmpE</fullName>
    </recommendedName>
</protein>
<dbReference type="OrthoDB" id="9811967at2"/>
<dbReference type="AlphaFoldDB" id="A0A2N5Y3J5"/>
<keyword evidence="1" id="KW-0472">Membrane</keyword>
<reference evidence="3" key="1">
    <citation type="submission" date="2017-11" db="EMBL/GenBank/DDBJ databases">
        <title>The draft genome sequence of Chromatocurvus sp. F02.</title>
        <authorList>
            <person name="Du Z.-J."/>
            <person name="Chang Y.-Q."/>
        </authorList>
    </citation>
    <scope>NUCLEOTIDE SEQUENCE [LARGE SCALE GENOMIC DNA]</scope>
    <source>
        <strain evidence="3">F02</strain>
    </source>
</reference>
<dbReference type="PANTHER" id="PTHR38684:SF1">
    <property type="entry name" value="PROTEIN AMPE"/>
    <property type="match status" value="1"/>
</dbReference>
<proteinExistence type="predicted"/>
<gene>
    <name evidence="2" type="ORF">CWI75_05880</name>
</gene>
<dbReference type="EMBL" id="PKLZ01000003">
    <property type="protein sequence ID" value="PLW82962.1"/>
    <property type="molecule type" value="Genomic_DNA"/>
</dbReference>
<dbReference type="GO" id="GO:0005886">
    <property type="term" value="C:plasma membrane"/>
    <property type="evidence" value="ECO:0007669"/>
    <property type="project" value="TreeGrafter"/>
</dbReference>
<comment type="caution">
    <text evidence="2">The sequence shown here is derived from an EMBL/GenBank/DDBJ whole genome shotgun (WGS) entry which is preliminary data.</text>
</comment>
<evidence type="ECO:0008006" key="4">
    <source>
        <dbReference type="Google" id="ProtNLM"/>
    </source>
</evidence>
<name>A0A2N5Y3J5_9GAMM</name>
<dbReference type="Proteomes" id="UP000234845">
    <property type="component" value="Unassembled WGS sequence"/>
</dbReference>
<dbReference type="InterPro" id="IPR052966">
    <property type="entry name" value="Beta-lactamase_Reg"/>
</dbReference>
<dbReference type="RefSeq" id="WP_101520562.1">
    <property type="nucleotide sequence ID" value="NZ_PKLZ01000003.1"/>
</dbReference>
<dbReference type="InterPro" id="IPR031347">
    <property type="entry name" value="AmpE"/>
</dbReference>
<keyword evidence="3" id="KW-1185">Reference proteome</keyword>
<dbReference type="PANTHER" id="PTHR38684">
    <property type="entry name" value="PROTEIN AMPE"/>
    <property type="match status" value="1"/>
</dbReference>
<sequence length="279" mass="31111">MIFLAFIIAFTVRQLWGSQEWLHRDGWWLDWQRRAAGFELGPWLQLLLTVGLPVLLAALVLDLLRPFLFGLLWIIAAVLLLLYAFGRGDFHALMARYRDYCERGNGEGAWLFAREELGVEVATDNDPERPLFDLHQQVQVSLLYDGFQRWFAVVFFFFLLGPAAALGYRLLQLYRETNREGPVLRLLLVLDWVPARLLAATFVLTGDFVRSRDALVAMVGDASVAAGQLLQSVGVAAAAPVTRESPLLQAAEDVDALSGLLRRSGVAWVLAAALFAILG</sequence>
<accession>A0A2N5Y3J5</accession>
<evidence type="ECO:0000256" key="1">
    <source>
        <dbReference type="SAM" id="Phobius"/>
    </source>
</evidence>
<feature type="transmembrane region" description="Helical" evidence="1">
    <location>
        <begin position="68"/>
        <end position="86"/>
    </location>
</feature>
<feature type="transmembrane region" description="Helical" evidence="1">
    <location>
        <begin position="150"/>
        <end position="171"/>
    </location>
</feature>
<organism evidence="2 3">
    <name type="scientific">Kineobactrum sediminis</name>
    <dbReference type="NCBI Taxonomy" id="1905677"/>
    <lineage>
        <taxon>Bacteria</taxon>
        <taxon>Pseudomonadati</taxon>
        <taxon>Pseudomonadota</taxon>
        <taxon>Gammaproteobacteria</taxon>
        <taxon>Cellvibrionales</taxon>
        <taxon>Halieaceae</taxon>
        <taxon>Kineobactrum</taxon>
    </lineage>
</organism>